<protein>
    <submittedName>
        <fullName evidence="5">Winged helix-turn-helix domain-containing protein</fullName>
    </submittedName>
</protein>
<dbReference type="PROSITE" id="PS51755">
    <property type="entry name" value="OMPR_PHOB"/>
    <property type="match status" value="1"/>
</dbReference>
<feature type="domain" description="OmpR/PhoB-type" evidence="4">
    <location>
        <begin position="1"/>
        <end position="100"/>
    </location>
</feature>
<evidence type="ECO:0000313" key="5">
    <source>
        <dbReference type="EMBL" id="MDP5135868.1"/>
    </source>
</evidence>
<dbReference type="EMBL" id="JAPJDZ010000014">
    <property type="protein sequence ID" value="MDP5135868.1"/>
    <property type="molecule type" value="Genomic_DNA"/>
</dbReference>
<dbReference type="Pfam" id="PF00486">
    <property type="entry name" value="Trans_reg_C"/>
    <property type="match status" value="1"/>
</dbReference>
<keyword evidence="1 2" id="KW-0238">DNA-binding</keyword>
<sequence>MKIVDLGDFTVDTQARRLYRQSEELAAEPKVIEVLCYFIQHADRFVSLQELHQQVWQGRVVTDTAVRRTISKLRTLLGDNDTEQPKYIRSQMKRGYQLVCPALPGEEPAVQSHAAVETNAAKKNKLIQSHWLKQLVAGSVVSALVLVVAFVLLASPVHLHTDYLQVELDIPGQKASLALSPDGHYQAFVGRVNSGDKWQLYLHNRQKGQLSKVSTEVPHVRFVDFVANGTAMAYVGFRQNVAELYIQPVADLATKPQQYVLPGLSILAGPLALPNNQMLIAGGESYNGNIHYYQLDIATGKYTQFSFSSAASVQDAYARLSPDKRQIALIRANIAEQKLYLQIYRLADRELLVEQQLSDKLIDMRLGWLANNALLIRQKNQFVWFDIDKGQLNALDIPAENIREFIPDQNGRLVAIYRKPTEQHLFRTSWPYNDGFSEHLQLNTQVQSVQFSHDSSYYWLTEQVGSYYQLSRYFKDTAKKQLVMQSEAPFTLLDQSAPSLLLIKRLNRLELMDTSNGDIVHLSLSTQLVDQGVFSPDGQSVLFAAASGGEWQILQYNLRQATQQVVLNEYRYLQPYNNGYVAASVDGSLWLLDNNMQPLTSLYQGIHFDLDYHIALRGDDLNVLHRNLMSDWELVSINLKTNDKWQRKLTYSEFSAQYSLDPTGKELLFFKPKVDNNQIVSFGYNFGYNSLL</sequence>
<organism evidence="5 6">
    <name type="scientific">Rheinheimera baltica</name>
    <dbReference type="NCBI Taxonomy" id="67576"/>
    <lineage>
        <taxon>Bacteria</taxon>
        <taxon>Pseudomonadati</taxon>
        <taxon>Pseudomonadota</taxon>
        <taxon>Gammaproteobacteria</taxon>
        <taxon>Chromatiales</taxon>
        <taxon>Chromatiaceae</taxon>
        <taxon>Rheinheimera</taxon>
    </lineage>
</organism>
<accession>A0ABT9HXL3</accession>
<evidence type="ECO:0000313" key="6">
    <source>
        <dbReference type="Proteomes" id="UP001231109"/>
    </source>
</evidence>
<dbReference type="InterPro" id="IPR001867">
    <property type="entry name" value="OmpR/PhoB-type_DNA-bd"/>
</dbReference>
<dbReference type="RefSeq" id="WP_305975028.1">
    <property type="nucleotide sequence ID" value="NZ_JAPJDZ010000014.1"/>
</dbReference>
<keyword evidence="3" id="KW-0472">Membrane</keyword>
<keyword evidence="6" id="KW-1185">Reference proteome</keyword>
<evidence type="ECO:0000256" key="1">
    <source>
        <dbReference type="ARBA" id="ARBA00023125"/>
    </source>
</evidence>
<dbReference type="PANTHER" id="PTHR36842">
    <property type="entry name" value="PROTEIN TOLB HOMOLOG"/>
    <property type="match status" value="1"/>
</dbReference>
<dbReference type="CDD" id="cd00383">
    <property type="entry name" value="trans_reg_C"/>
    <property type="match status" value="1"/>
</dbReference>
<dbReference type="Proteomes" id="UP001231109">
    <property type="component" value="Unassembled WGS sequence"/>
</dbReference>
<name>A0ABT9HXL3_9GAMM</name>
<feature type="DNA-binding region" description="OmpR/PhoB-type" evidence="2">
    <location>
        <begin position="1"/>
        <end position="100"/>
    </location>
</feature>
<gene>
    <name evidence="5" type="ORF">ORJ04_07885</name>
</gene>
<keyword evidence="3" id="KW-0812">Transmembrane</keyword>
<dbReference type="SUPFAM" id="SSF46894">
    <property type="entry name" value="C-terminal effector domain of the bipartite response regulators"/>
    <property type="match status" value="1"/>
</dbReference>
<proteinExistence type="predicted"/>
<dbReference type="Gene3D" id="2.120.10.30">
    <property type="entry name" value="TolB, C-terminal domain"/>
    <property type="match status" value="2"/>
</dbReference>
<dbReference type="Gene3D" id="1.10.10.10">
    <property type="entry name" value="Winged helix-like DNA-binding domain superfamily/Winged helix DNA-binding domain"/>
    <property type="match status" value="1"/>
</dbReference>
<evidence type="ECO:0000256" key="3">
    <source>
        <dbReference type="SAM" id="Phobius"/>
    </source>
</evidence>
<comment type="caution">
    <text evidence="5">The sequence shown here is derived from an EMBL/GenBank/DDBJ whole genome shotgun (WGS) entry which is preliminary data.</text>
</comment>
<keyword evidence="3" id="KW-1133">Transmembrane helix</keyword>
<dbReference type="InterPro" id="IPR016032">
    <property type="entry name" value="Sig_transdc_resp-reg_C-effctor"/>
</dbReference>
<evidence type="ECO:0000256" key="2">
    <source>
        <dbReference type="PROSITE-ProRule" id="PRU01091"/>
    </source>
</evidence>
<evidence type="ECO:0000259" key="4">
    <source>
        <dbReference type="PROSITE" id="PS51755"/>
    </source>
</evidence>
<reference evidence="5 6" key="1">
    <citation type="submission" date="2022-11" db="EMBL/GenBank/DDBJ databases">
        <title>Viruses from the air-sea interface of a natural surface slick.</title>
        <authorList>
            <person name="Rahlff J."/>
            <person name="Holmfeldt K."/>
        </authorList>
    </citation>
    <scope>NUCLEOTIDE SEQUENCE [LARGE SCALE GENOMIC DNA]</scope>
    <source>
        <strain evidence="5 6">SMS4</strain>
    </source>
</reference>
<dbReference type="SUPFAM" id="SSF82171">
    <property type="entry name" value="DPP6 N-terminal domain-like"/>
    <property type="match status" value="1"/>
</dbReference>
<dbReference type="SMART" id="SM00862">
    <property type="entry name" value="Trans_reg_C"/>
    <property type="match status" value="1"/>
</dbReference>
<feature type="transmembrane region" description="Helical" evidence="3">
    <location>
        <begin position="135"/>
        <end position="154"/>
    </location>
</feature>
<dbReference type="InterPro" id="IPR011042">
    <property type="entry name" value="6-blade_b-propeller_TolB-like"/>
</dbReference>
<dbReference type="InterPro" id="IPR036388">
    <property type="entry name" value="WH-like_DNA-bd_sf"/>
</dbReference>